<dbReference type="NCBIfam" id="TIGR01420">
    <property type="entry name" value="pilT_fam"/>
    <property type="match status" value="1"/>
</dbReference>
<protein>
    <submittedName>
        <fullName evidence="3">Twitching motility protein PilT</fullName>
    </submittedName>
</protein>
<dbReference type="EMBL" id="UOGK01000297">
    <property type="protein sequence ID" value="VAX39862.1"/>
    <property type="molecule type" value="Genomic_DNA"/>
</dbReference>
<reference evidence="3" key="1">
    <citation type="submission" date="2018-06" db="EMBL/GenBank/DDBJ databases">
        <authorList>
            <person name="Zhirakovskaya E."/>
        </authorList>
    </citation>
    <scope>NUCLEOTIDE SEQUENCE</scope>
</reference>
<dbReference type="InterPro" id="IPR027417">
    <property type="entry name" value="P-loop_NTPase"/>
</dbReference>
<dbReference type="CDD" id="cd01131">
    <property type="entry name" value="PilT"/>
    <property type="match status" value="1"/>
</dbReference>
<dbReference type="PANTHER" id="PTHR30486">
    <property type="entry name" value="TWITCHING MOTILITY PROTEIN PILT"/>
    <property type="match status" value="1"/>
</dbReference>
<accession>A0A3B1DGM0</accession>
<sequence>MELEKILQFAHEADASDIHIVAGHQPTMRVHQIVQRMDLPEVTAEDVLAFFTQIAPDEAQSIFERQKDADFSFANEQFGRYRVNAHMQRASIALAMRTIKTKVPPLDSLSLPEVISRLTYLPRGLVLVTGDTGSGKSTTLAAMIQAMNERYAKHIITLEDPVEYALVSEKCLIEQRELGQDMPTFASGLKHALRQDPDIVLVGEMRDLETTALAISAAETGHLVLSTLHTVNASQTVERIIDMYPAGQQNQIRAMLAGTLQAVVSQTLFTRQDKAGMVPAVEILLCTPAVRNLIREARTFEIPNVIETNRAIGMCSLDSAIGELYFNGQIGKEDAIAQAVHPDKLARQLAA</sequence>
<evidence type="ECO:0000259" key="2">
    <source>
        <dbReference type="PROSITE" id="PS00662"/>
    </source>
</evidence>
<dbReference type="Gene3D" id="3.30.450.90">
    <property type="match status" value="1"/>
</dbReference>
<evidence type="ECO:0000256" key="1">
    <source>
        <dbReference type="ARBA" id="ARBA00006611"/>
    </source>
</evidence>
<comment type="similarity">
    <text evidence="1">Belongs to the GSP E family.</text>
</comment>
<dbReference type="SUPFAM" id="SSF52540">
    <property type="entry name" value="P-loop containing nucleoside triphosphate hydrolases"/>
    <property type="match status" value="1"/>
</dbReference>
<dbReference type="AlphaFoldDB" id="A0A3B1DGM0"/>
<dbReference type="PROSITE" id="PS00662">
    <property type="entry name" value="T2SP_E"/>
    <property type="match status" value="1"/>
</dbReference>
<dbReference type="InterPro" id="IPR006321">
    <property type="entry name" value="PilT/PilU"/>
</dbReference>
<dbReference type="GO" id="GO:0005524">
    <property type="term" value="F:ATP binding"/>
    <property type="evidence" value="ECO:0007669"/>
    <property type="project" value="InterPro"/>
</dbReference>
<dbReference type="InterPro" id="IPR050921">
    <property type="entry name" value="T4SS_GSP_E_ATPase"/>
</dbReference>
<organism evidence="3">
    <name type="scientific">hydrothermal vent metagenome</name>
    <dbReference type="NCBI Taxonomy" id="652676"/>
    <lineage>
        <taxon>unclassified sequences</taxon>
        <taxon>metagenomes</taxon>
        <taxon>ecological metagenomes</taxon>
    </lineage>
</organism>
<dbReference type="Pfam" id="PF00437">
    <property type="entry name" value="T2SSE"/>
    <property type="match status" value="1"/>
</dbReference>
<dbReference type="GO" id="GO:0016887">
    <property type="term" value="F:ATP hydrolysis activity"/>
    <property type="evidence" value="ECO:0007669"/>
    <property type="project" value="InterPro"/>
</dbReference>
<name>A0A3B1DGM0_9ZZZZ</name>
<gene>
    <name evidence="3" type="ORF">MNBD_PLANCTO03-2075</name>
</gene>
<evidence type="ECO:0000313" key="3">
    <source>
        <dbReference type="EMBL" id="VAX39862.1"/>
    </source>
</evidence>
<dbReference type="Gene3D" id="3.40.50.300">
    <property type="entry name" value="P-loop containing nucleotide triphosphate hydrolases"/>
    <property type="match status" value="1"/>
</dbReference>
<dbReference type="InterPro" id="IPR001482">
    <property type="entry name" value="T2SS/T4SS_dom"/>
</dbReference>
<proteinExistence type="inferred from homology"/>
<feature type="domain" description="Bacterial type II secretion system protein E" evidence="2">
    <location>
        <begin position="193"/>
        <end position="207"/>
    </location>
</feature>